<dbReference type="RefSeq" id="XP_060457864.1">
    <property type="nucleotide sequence ID" value="XM_060601363.1"/>
</dbReference>
<feature type="compositionally biased region" description="Low complexity" evidence="1">
    <location>
        <begin position="357"/>
        <end position="384"/>
    </location>
</feature>
<evidence type="ECO:0000256" key="1">
    <source>
        <dbReference type="SAM" id="MobiDB-lite"/>
    </source>
</evidence>
<reference evidence="3" key="1">
    <citation type="journal article" date="2023" name="BMC Genomics">
        <title>Chromosome-level genome assemblies of Cutaneotrichosporon spp. (Trichosporonales, Basidiomycota) reveal imbalanced evolution between nucleotide sequences and chromosome synteny.</title>
        <authorList>
            <person name="Kobayashi Y."/>
            <person name="Kayamori A."/>
            <person name="Aoki K."/>
            <person name="Shiwa Y."/>
            <person name="Matsutani M."/>
            <person name="Fujita N."/>
            <person name="Sugita T."/>
            <person name="Iwasaki W."/>
            <person name="Tanaka N."/>
            <person name="Takashima M."/>
        </authorList>
    </citation>
    <scope>NUCLEOTIDE SEQUENCE</scope>
    <source>
        <strain evidence="3">HIS019</strain>
    </source>
</reference>
<dbReference type="PANTHER" id="PTHR11614">
    <property type="entry name" value="PHOSPHOLIPASE-RELATED"/>
    <property type="match status" value="1"/>
</dbReference>
<feature type="domain" description="Serine aminopeptidase S33" evidence="2">
    <location>
        <begin position="33"/>
        <end position="310"/>
    </location>
</feature>
<protein>
    <recommendedName>
        <fullName evidence="2">Serine aminopeptidase S33 domain-containing protein</fullName>
    </recommendedName>
</protein>
<evidence type="ECO:0000259" key="2">
    <source>
        <dbReference type="Pfam" id="PF12146"/>
    </source>
</evidence>
<evidence type="ECO:0000313" key="4">
    <source>
        <dbReference type="Proteomes" id="UP001233271"/>
    </source>
</evidence>
<dbReference type="InterPro" id="IPR029058">
    <property type="entry name" value="AB_hydrolase_fold"/>
</dbReference>
<feature type="region of interest" description="Disordered" evidence="1">
    <location>
        <begin position="328"/>
        <end position="384"/>
    </location>
</feature>
<keyword evidence="4" id="KW-1185">Reference proteome</keyword>
<feature type="compositionally biased region" description="Pro residues" evidence="1">
    <location>
        <begin position="341"/>
        <end position="351"/>
    </location>
</feature>
<dbReference type="Gene3D" id="3.40.50.1820">
    <property type="entry name" value="alpha/beta hydrolase"/>
    <property type="match status" value="1"/>
</dbReference>
<dbReference type="AlphaFoldDB" id="A0AA48L5Z0"/>
<dbReference type="InterPro" id="IPR022742">
    <property type="entry name" value="Hydrolase_4"/>
</dbReference>
<evidence type="ECO:0000313" key="3">
    <source>
        <dbReference type="EMBL" id="BEI92599.1"/>
    </source>
</evidence>
<dbReference type="Pfam" id="PF12146">
    <property type="entry name" value="Hydrolase_4"/>
    <property type="match status" value="1"/>
</dbReference>
<sequence>MGKQNPITMEEKYVLGNDGTPFYTREYYPTVGTPDAFILFHHGFAEHIGRYDAFFRLLAAAPHNLHITAFDARGHGKTSQVPLAGDAPEVKAWRAEGLTVVPEKGQKHRTGGWARQLPDYEFMVKREAERAQAVGRKLFLYGHSMGAALTLGFCTRGKHGPPSPDTIKLISGVIASGPFIRQTKPSSFLQVKAGMLAASIGLGNVVIPIPLDVKHFTHDVEVQEKTAKDPMCGSYGSLRSISDMLSYGQSLDTHAAWDAFPKDLPLFIFHGGDDPIADPKSAVRFGDMVVAKDKTTKVLHGLLHEPHNELAPEPAKLADLISNWVHKRTGDAPATGTSTPTPTPAPAPAPAPEAEGEPNPTAAAEPQAPETAEPAPTKPTTAKL</sequence>
<dbReference type="GeneID" id="85496469"/>
<name>A0AA48L5Z0_9TREE</name>
<dbReference type="SUPFAM" id="SSF53474">
    <property type="entry name" value="alpha/beta-Hydrolases"/>
    <property type="match status" value="1"/>
</dbReference>
<proteinExistence type="predicted"/>
<dbReference type="InterPro" id="IPR051044">
    <property type="entry name" value="MAG_DAG_Lipase"/>
</dbReference>
<organism evidence="3 4">
    <name type="scientific">Cutaneotrichosporon cavernicola</name>
    <dbReference type="NCBI Taxonomy" id="279322"/>
    <lineage>
        <taxon>Eukaryota</taxon>
        <taxon>Fungi</taxon>
        <taxon>Dikarya</taxon>
        <taxon>Basidiomycota</taxon>
        <taxon>Agaricomycotina</taxon>
        <taxon>Tremellomycetes</taxon>
        <taxon>Trichosporonales</taxon>
        <taxon>Trichosporonaceae</taxon>
        <taxon>Cutaneotrichosporon</taxon>
    </lineage>
</organism>
<accession>A0AA48L5Z0</accession>
<dbReference type="KEGG" id="ccac:CcaHIS019_0502270"/>
<dbReference type="EMBL" id="AP028216">
    <property type="protein sequence ID" value="BEI92599.1"/>
    <property type="molecule type" value="Genomic_DNA"/>
</dbReference>
<gene>
    <name evidence="3" type="ORF">CcaverHIS019_0502270</name>
</gene>
<dbReference type="Proteomes" id="UP001233271">
    <property type="component" value="Chromosome 5"/>
</dbReference>